<evidence type="ECO:0000313" key="2">
    <source>
        <dbReference type="EMBL" id="MER6269072.1"/>
    </source>
</evidence>
<name>A0ABV1TGA4_9ACTN</name>
<feature type="region of interest" description="Disordered" evidence="1">
    <location>
        <begin position="36"/>
        <end position="71"/>
    </location>
</feature>
<dbReference type="RefSeq" id="WP_351957612.1">
    <property type="nucleotide sequence ID" value="NZ_JBEOZM010000006.1"/>
</dbReference>
<keyword evidence="3" id="KW-1185">Reference proteome</keyword>
<dbReference type="Proteomes" id="UP001490365">
    <property type="component" value="Unassembled WGS sequence"/>
</dbReference>
<comment type="caution">
    <text evidence="2">The sequence shown here is derived from an EMBL/GenBank/DDBJ whole genome shotgun (WGS) entry which is preliminary data.</text>
</comment>
<dbReference type="EMBL" id="JBEOZM010000006">
    <property type="protein sequence ID" value="MER6269072.1"/>
    <property type="molecule type" value="Genomic_DNA"/>
</dbReference>
<evidence type="ECO:0000256" key="1">
    <source>
        <dbReference type="SAM" id="MobiDB-lite"/>
    </source>
</evidence>
<sequence>MSVSQSEERRPAVAAVVPGVSMRELLAACACAAAVSRPPRTPAAPRRGAGNCATSHDGVAAGGTLDLPQSA</sequence>
<gene>
    <name evidence="2" type="ORF">ABT211_17495</name>
</gene>
<reference evidence="2 3" key="1">
    <citation type="submission" date="2024-06" db="EMBL/GenBank/DDBJ databases">
        <title>The Natural Products Discovery Center: Release of the First 8490 Sequenced Strains for Exploring Actinobacteria Biosynthetic Diversity.</title>
        <authorList>
            <person name="Kalkreuter E."/>
            <person name="Kautsar S.A."/>
            <person name="Yang D."/>
            <person name="Bader C.D."/>
            <person name="Teijaro C.N."/>
            <person name="Fluegel L."/>
            <person name="Davis C.M."/>
            <person name="Simpson J.R."/>
            <person name="Lauterbach L."/>
            <person name="Steele A.D."/>
            <person name="Gui C."/>
            <person name="Meng S."/>
            <person name="Li G."/>
            <person name="Viehrig K."/>
            <person name="Ye F."/>
            <person name="Su P."/>
            <person name="Kiefer A.F."/>
            <person name="Nichols A."/>
            <person name="Cepeda A.J."/>
            <person name="Yan W."/>
            <person name="Fan B."/>
            <person name="Jiang Y."/>
            <person name="Adhikari A."/>
            <person name="Zheng C.-J."/>
            <person name="Schuster L."/>
            <person name="Cowan T.M."/>
            <person name="Smanski M.J."/>
            <person name="Chevrette M.G."/>
            <person name="De Carvalho L.P.S."/>
            <person name="Shen B."/>
        </authorList>
    </citation>
    <scope>NUCLEOTIDE SEQUENCE [LARGE SCALE GENOMIC DNA]</scope>
    <source>
        <strain evidence="2 3">NPDC001694</strain>
    </source>
</reference>
<protein>
    <submittedName>
        <fullName evidence="2">Uncharacterized protein</fullName>
    </submittedName>
</protein>
<organism evidence="2 3">
    <name type="scientific">Streptomyces sp. 900105755</name>
    <dbReference type="NCBI Taxonomy" id="3154389"/>
    <lineage>
        <taxon>Bacteria</taxon>
        <taxon>Bacillati</taxon>
        <taxon>Actinomycetota</taxon>
        <taxon>Actinomycetes</taxon>
        <taxon>Kitasatosporales</taxon>
        <taxon>Streptomycetaceae</taxon>
        <taxon>Streptomyces</taxon>
    </lineage>
</organism>
<feature type="compositionally biased region" description="Low complexity" evidence="1">
    <location>
        <begin position="36"/>
        <end position="49"/>
    </location>
</feature>
<evidence type="ECO:0000313" key="3">
    <source>
        <dbReference type="Proteomes" id="UP001490365"/>
    </source>
</evidence>
<accession>A0ABV1TGA4</accession>
<proteinExistence type="predicted"/>